<dbReference type="InterPro" id="IPR052165">
    <property type="entry name" value="Membrane_assoc_protease"/>
</dbReference>
<feature type="transmembrane region" description="Helical" evidence="5">
    <location>
        <begin position="7"/>
        <end position="38"/>
    </location>
</feature>
<dbReference type="Gene3D" id="2.40.50.140">
    <property type="entry name" value="Nucleic acid-binding proteins"/>
    <property type="match status" value="1"/>
</dbReference>
<comment type="caution">
    <text evidence="7">The sequence shown here is derived from an EMBL/GenBank/DDBJ whole genome shotgun (WGS) entry which is preliminary data.</text>
</comment>
<dbReference type="RefSeq" id="WP_088000529.1">
    <property type="nucleotide sequence ID" value="NZ_BMHB01000002.1"/>
</dbReference>
<keyword evidence="4 5" id="KW-0472">Membrane</keyword>
<dbReference type="PANTHER" id="PTHR33507">
    <property type="entry name" value="INNER MEMBRANE PROTEIN YBBJ"/>
    <property type="match status" value="1"/>
</dbReference>
<dbReference type="PANTHER" id="PTHR33507:SF3">
    <property type="entry name" value="INNER MEMBRANE PROTEIN YBBJ"/>
    <property type="match status" value="1"/>
</dbReference>
<keyword evidence="8" id="KW-1185">Reference proteome</keyword>
<dbReference type="GO" id="GO:0005886">
    <property type="term" value="C:plasma membrane"/>
    <property type="evidence" value="ECO:0007669"/>
    <property type="project" value="TreeGrafter"/>
</dbReference>
<feature type="transmembrane region" description="Helical" evidence="5">
    <location>
        <begin position="44"/>
        <end position="62"/>
    </location>
</feature>
<reference evidence="8" key="1">
    <citation type="journal article" date="2019" name="Int. J. Syst. Evol. Microbiol.">
        <title>The Global Catalogue of Microorganisms (GCM) 10K type strain sequencing project: providing services to taxonomists for standard genome sequencing and annotation.</title>
        <authorList>
            <consortium name="The Broad Institute Genomics Platform"/>
            <consortium name="The Broad Institute Genome Sequencing Center for Infectious Disease"/>
            <person name="Wu L."/>
            <person name="Ma J."/>
        </authorList>
    </citation>
    <scope>NUCLEOTIDE SEQUENCE [LARGE SCALE GENOMIC DNA]</scope>
    <source>
        <strain evidence="8">CGMCC 1.14993</strain>
    </source>
</reference>
<dbReference type="Proteomes" id="UP000626244">
    <property type="component" value="Unassembled WGS sequence"/>
</dbReference>
<dbReference type="EMBL" id="BMHB01000002">
    <property type="protein sequence ID" value="GGI15917.1"/>
    <property type="molecule type" value="Genomic_DNA"/>
</dbReference>
<dbReference type="AlphaFoldDB" id="A0A8J3AS65"/>
<dbReference type="InterPro" id="IPR012340">
    <property type="entry name" value="NA-bd_OB-fold"/>
</dbReference>
<evidence type="ECO:0000256" key="2">
    <source>
        <dbReference type="ARBA" id="ARBA00022692"/>
    </source>
</evidence>
<evidence type="ECO:0000256" key="5">
    <source>
        <dbReference type="SAM" id="Phobius"/>
    </source>
</evidence>
<dbReference type="SUPFAM" id="SSF141322">
    <property type="entry name" value="NfeD domain-like"/>
    <property type="match status" value="1"/>
</dbReference>
<gene>
    <name evidence="7" type="ORF">GCM10007380_30360</name>
</gene>
<name>A0A8J3AS65_9BACI</name>
<dbReference type="InterPro" id="IPR002810">
    <property type="entry name" value="NfeD-like_C"/>
</dbReference>
<sequence>MVAISLFVIGVILVIIEMFSITFVFLWIGIACILAAIVSYLTGSIILTFITFIISALILWLSTKNFAKRIHQHKTIENGVNSLIGKEVIVSSIELTDDTLGTTKVYGDEWTIRSTEPLVLSEKVVVTKIEGATLYVTNI</sequence>
<keyword evidence="3 5" id="KW-1133">Transmembrane helix</keyword>
<proteinExistence type="predicted"/>
<protein>
    <recommendedName>
        <fullName evidence="6">NfeD-like C-terminal domain-containing protein</fullName>
    </recommendedName>
</protein>
<dbReference type="Pfam" id="PF01957">
    <property type="entry name" value="NfeD"/>
    <property type="match status" value="1"/>
</dbReference>
<evidence type="ECO:0000313" key="8">
    <source>
        <dbReference type="Proteomes" id="UP000626244"/>
    </source>
</evidence>
<evidence type="ECO:0000259" key="6">
    <source>
        <dbReference type="Pfam" id="PF01957"/>
    </source>
</evidence>
<keyword evidence="2 5" id="KW-0812">Transmembrane</keyword>
<evidence type="ECO:0000256" key="4">
    <source>
        <dbReference type="ARBA" id="ARBA00023136"/>
    </source>
</evidence>
<organism evidence="7 8">
    <name type="scientific">Gottfriedia solisilvae</name>
    <dbReference type="NCBI Taxonomy" id="1516104"/>
    <lineage>
        <taxon>Bacteria</taxon>
        <taxon>Bacillati</taxon>
        <taxon>Bacillota</taxon>
        <taxon>Bacilli</taxon>
        <taxon>Bacillales</taxon>
        <taxon>Bacillaceae</taxon>
        <taxon>Gottfriedia</taxon>
    </lineage>
</organism>
<evidence type="ECO:0000256" key="3">
    <source>
        <dbReference type="ARBA" id="ARBA00022989"/>
    </source>
</evidence>
<comment type="subcellular location">
    <subcellularLocation>
        <location evidence="1">Membrane</location>
        <topology evidence="1">Multi-pass membrane protein</topology>
    </subcellularLocation>
</comment>
<accession>A0A8J3AS65</accession>
<evidence type="ECO:0000256" key="1">
    <source>
        <dbReference type="ARBA" id="ARBA00004141"/>
    </source>
</evidence>
<feature type="domain" description="NfeD-like C-terminal" evidence="6">
    <location>
        <begin position="81"/>
        <end position="136"/>
    </location>
</feature>
<evidence type="ECO:0000313" key="7">
    <source>
        <dbReference type="EMBL" id="GGI15917.1"/>
    </source>
</evidence>
<dbReference type="OrthoDB" id="5054at2"/>